<dbReference type="KEGG" id="sfu:Sfum_1889"/>
<keyword evidence="1" id="KW-0175">Coiled coil</keyword>
<dbReference type="EMBL" id="CP000478">
    <property type="protein sequence ID" value="ABK17574.1"/>
    <property type="molecule type" value="Genomic_DNA"/>
</dbReference>
<name>A0LJH2_SYNFM</name>
<dbReference type="OrthoDB" id="5461428at2"/>
<dbReference type="eggNOG" id="COG3941">
    <property type="taxonomic scope" value="Bacteria"/>
</dbReference>
<dbReference type="InParanoid" id="A0LJH2"/>
<evidence type="ECO:0000259" key="2">
    <source>
        <dbReference type="Pfam" id="PF09718"/>
    </source>
</evidence>
<evidence type="ECO:0000256" key="1">
    <source>
        <dbReference type="SAM" id="Coils"/>
    </source>
</evidence>
<sequence>MAENRIQIVIVADSSKAVKNIRMVSDEFDRFKSSACNSIAGTNSAISSMGAGLASAISLLQGFAAAMAAAKAAEIGLGFNKEVEDARLGIATLLAAQGQFVDQQGQQLQGQQRINAAMAYSADLTRQLQVDNLKTTATFQQLLKAFQQTLSPGLSEGLSVDQVRQYTLAMVQAASAMQIPLDMMAEETRSLLKGTITPRNTLIATALGITPEDIRKLQGDAEGLFTFIMGKLQAFQDFGQVTQTTYSGLLSNAQDALANVLGKATEPFFESLKASLKRFTDYALQVDAVTGNLKLNPELVNAFELLNDTLRMAIALAESLAKTLGAVGIAYKAMKEAQKAAALQNTPAGFAGPELADFTDVQRLERVKQLMAKIVEDQQTIANWKAGGIGGSILGAPQIGLANLDISNSVTSLENFRAQMVAAAQNTEELDAFLKSLKQSSDAVAAAQETAAGNIGSVRYEAARAAMDLDSFKKKLEEVARINLTGLSDDLSKSIEGLKAKIAVALQGGDPRQQAIAAAYTERIRKQATAWELALKENAAPEVFSAISAQKQQAEEEAYWGRYLAGAEAVRKTTARGAASGASPIDIDKIDKDVLQFRERMQKLYSELEDLDSEYRIAQLEQSGRNYDAEAERIDRQAAKRKEAFAKEVADAEQAYLEMEQKLSGSRGGTAEAWAQLADLKTKYDALKKAAQEYGDKVDRNLQLTKDMKKAEDDAKRAEDLAQLNLEYGKLTGTLQEQLALQILLLRAEKDRKILAADPELRAAYERLYAEQERLLRLQRDGSFMDGLSEGLKKWQREMPTAFGQGLEAIEMLKRGIDSAADALAEFTMTGKMDFSSFADSIIRDILRMQYKALLTQMFGGEGGLFDWLKGLFGGGGPTTGAYGVETYAGIGHRGGPAESLPDHRYVASYLFARAPRLHDGLAPDEFPAVLQRGERVLSRRETREYGAANRAPEVVVNVQNKTNTPVTADKTRAAFDGKRYVVDVILDDYSRGGDIWKMIRGNRNG</sequence>
<reference evidence="3 4" key="1">
    <citation type="submission" date="2006-10" db="EMBL/GenBank/DDBJ databases">
        <title>Complete sequence of Syntrophobacter fumaroxidans MPOB.</title>
        <authorList>
            <consortium name="US DOE Joint Genome Institute"/>
            <person name="Copeland A."/>
            <person name="Lucas S."/>
            <person name="Lapidus A."/>
            <person name="Barry K."/>
            <person name="Detter J.C."/>
            <person name="Glavina del Rio T."/>
            <person name="Hammon N."/>
            <person name="Israni S."/>
            <person name="Pitluck S."/>
            <person name="Goltsman E.G."/>
            <person name="Martinez M."/>
            <person name="Schmutz J."/>
            <person name="Larimer F."/>
            <person name="Land M."/>
            <person name="Hauser L."/>
            <person name="Kyrpides N."/>
            <person name="Kim E."/>
            <person name="Boone D.R."/>
            <person name="Brockman F."/>
            <person name="Culley D."/>
            <person name="Ferry J."/>
            <person name="Gunsalus R."/>
            <person name="McInerney M.J."/>
            <person name="Morrison M."/>
            <person name="Plugge C."/>
            <person name="Rohlin L."/>
            <person name="Scholten J."/>
            <person name="Sieber J."/>
            <person name="Stams A.J.M."/>
            <person name="Worm P."/>
            <person name="Henstra A.M."/>
            <person name="Richardson P."/>
        </authorList>
    </citation>
    <scope>NUCLEOTIDE SEQUENCE [LARGE SCALE GENOMIC DNA]</scope>
    <source>
        <strain evidence="4">DSM 10017 / MPOB</strain>
    </source>
</reference>
<protein>
    <recommendedName>
        <fullName evidence="2">Bacteriophage tail tape measure C-terminal domain-containing protein</fullName>
    </recommendedName>
</protein>
<proteinExistence type="predicted"/>
<dbReference type="Proteomes" id="UP000001784">
    <property type="component" value="Chromosome"/>
</dbReference>
<dbReference type="HOGENOM" id="CLU_298587_0_0_7"/>
<dbReference type="STRING" id="335543.Sfum_1889"/>
<accession>A0LJH2</accession>
<feature type="domain" description="Bacteriophage tail tape measure C-terminal" evidence="2">
    <location>
        <begin position="782"/>
        <end position="859"/>
    </location>
</feature>
<gene>
    <name evidence="3" type="ordered locus">Sfum_1889</name>
</gene>
<dbReference type="RefSeq" id="WP_011698744.1">
    <property type="nucleotide sequence ID" value="NC_008554.1"/>
</dbReference>
<organism evidence="3 4">
    <name type="scientific">Syntrophobacter fumaroxidans (strain DSM 10017 / MPOB)</name>
    <dbReference type="NCBI Taxonomy" id="335543"/>
    <lineage>
        <taxon>Bacteria</taxon>
        <taxon>Pseudomonadati</taxon>
        <taxon>Thermodesulfobacteriota</taxon>
        <taxon>Syntrophobacteria</taxon>
        <taxon>Syntrophobacterales</taxon>
        <taxon>Syntrophobacteraceae</taxon>
        <taxon>Syntrophobacter</taxon>
    </lineage>
</organism>
<feature type="coiled-coil region" evidence="1">
    <location>
        <begin position="594"/>
        <end position="721"/>
    </location>
</feature>
<evidence type="ECO:0000313" key="3">
    <source>
        <dbReference type="EMBL" id="ABK17574.1"/>
    </source>
</evidence>
<dbReference type="AlphaFoldDB" id="A0LJH2"/>
<dbReference type="Pfam" id="PF09718">
    <property type="entry name" value="Tape_meas_lam_C"/>
    <property type="match status" value="1"/>
</dbReference>
<dbReference type="InterPro" id="IPR006431">
    <property type="entry name" value="Phage_tape_meas_C"/>
</dbReference>
<evidence type="ECO:0000313" key="4">
    <source>
        <dbReference type="Proteomes" id="UP000001784"/>
    </source>
</evidence>
<keyword evidence="4" id="KW-1185">Reference proteome</keyword>